<gene>
    <name evidence="2" type="ORF">THAOC_24376</name>
</gene>
<accession>K0RPZ4</accession>
<feature type="compositionally biased region" description="Basic residues" evidence="1">
    <location>
        <begin position="10"/>
        <end position="21"/>
    </location>
</feature>
<name>K0RPZ4_THAOC</name>
<keyword evidence="3" id="KW-1185">Reference proteome</keyword>
<comment type="caution">
    <text evidence="2">The sequence shown here is derived from an EMBL/GenBank/DDBJ whole genome shotgun (WGS) entry which is preliminary data.</text>
</comment>
<proteinExistence type="predicted"/>
<dbReference type="Proteomes" id="UP000266841">
    <property type="component" value="Unassembled WGS sequence"/>
</dbReference>
<dbReference type="AlphaFoldDB" id="K0RPZ4"/>
<reference evidence="2 3" key="1">
    <citation type="journal article" date="2012" name="Genome Biol.">
        <title>Genome and low-iron response of an oceanic diatom adapted to chronic iron limitation.</title>
        <authorList>
            <person name="Lommer M."/>
            <person name="Specht M."/>
            <person name="Roy A.S."/>
            <person name="Kraemer L."/>
            <person name="Andreson R."/>
            <person name="Gutowska M.A."/>
            <person name="Wolf J."/>
            <person name="Bergner S.V."/>
            <person name="Schilhabel M.B."/>
            <person name="Klostermeier U.C."/>
            <person name="Beiko R.G."/>
            <person name="Rosenstiel P."/>
            <person name="Hippler M."/>
            <person name="Laroche J."/>
        </authorList>
    </citation>
    <scope>NUCLEOTIDE SEQUENCE [LARGE SCALE GENOMIC DNA]</scope>
    <source>
        <strain evidence="2 3">CCMP1005</strain>
    </source>
</reference>
<dbReference type="EMBL" id="AGNL01033070">
    <property type="protein sequence ID" value="EJK55843.1"/>
    <property type="molecule type" value="Genomic_DNA"/>
</dbReference>
<evidence type="ECO:0000313" key="2">
    <source>
        <dbReference type="EMBL" id="EJK55843.1"/>
    </source>
</evidence>
<organism evidence="2 3">
    <name type="scientific">Thalassiosira oceanica</name>
    <name type="common">Marine diatom</name>
    <dbReference type="NCBI Taxonomy" id="159749"/>
    <lineage>
        <taxon>Eukaryota</taxon>
        <taxon>Sar</taxon>
        <taxon>Stramenopiles</taxon>
        <taxon>Ochrophyta</taxon>
        <taxon>Bacillariophyta</taxon>
        <taxon>Coscinodiscophyceae</taxon>
        <taxon>Thalassiosirophycidae</taxon>
        <taxon>Thalassiosirales</taxon>
        <taxon>Thalassiosiraceae</taxon>
        <taxon>Thalassiosira</taxon>
    </lineage>
</organism>
<feature type="region of interest" description="Disordered" evidence="1">
    <location>
        <begin position="1"/>
        <end position="97"/>
    </location>
</feature>
<protein>
    <submittedName>
        <fullName evidence="2">Uncharacterized protein</fullName>
    </submittedName>
</protein>
<evidence type="ECO:0000313" key="3">
    <source>
        <dbReference type="Proteomes" id="UP000266841"/>
    </source>
</evidence>
<feature type="compositionally biased region" description="Basic and acidic residues" evidence="1">
    <location>
        <begin position="68"/>
        <end position="87"/>
    </location>
</feature>
<sequence>PPPVTGAVRVHGHRAGRRRRAVPSAGPAGGPAGRPAGELPRRADRAAQAVRVPEGERGQGALPEGEGDTGRRGERPEGGRPGHRECFEFGSGLVVGK</sequence>
<feature type="non-terminal residue" evidence="2">
    <location>
        <position position="1"/>
    </location>
</feature>
<evidence type="ECO:0000256" key="1">
    <source>
        <dbReference type="SAM" id="MobiDB-lite"/>
    </source>
</evidence>